<proteinExistence type="predicted"/>
<organism evidence="2">
    <name type="scientific">marine sediment metagenome</name>
    <dbReference type="NCBI Taxonomy" id="412755"/>
    <lineage>
        <taxon>unclassified sequences</taxon>
        <taxon>metagenomes</taxon>
        <taxon>ecological metagenomes</taxon>
    </lineage>
</organism>
<keyword evidence="1" id="KW-0472">Membrane</keyword>
<dbReference type="AlphaFoldDB" id="X1D7A5"/>
<name>X1D7A5_9ZZZZ</name>
<dbReference type="EMBL" id="BART01031611">
    <property type="protein sequence ID" value="GAH16097.1"/>
    <property type="molecule type" value="Genomic_DNA"/>
</dbReference>
<reference evidence="2" key="1">
    <citation type="journal article" date="2014" name="Front. Microbiol.">
        <title>High frequency of phylogenetically diverse reductive dehalogenase-homologous genes in deep subseafloor sedimentary metagenomes.</title>
        <authorList>
            <person name="Kawai M."/>
            <person name="Futagami T."/>
            <person name="Toyoda A."/>
            <person name="Takaki Y."/>
            <person name="Nishi S."/>
            <person name="Hori S."/>
            <person name="Arai W."/>
            <person name="Tsubouchi T."/>
            <person name="Morono Y."/>
            <person name="Uchiyama I."/>
            <person name="Ito T."/>
            <person name="Fujiyama A."/>
            <person name="Inagaki F."/>
            <person name="Takami H."/>
        </authorList>
    </citation>
    <scope>NUCLEOTIDE SEQUENCE</scope>
    <source>
        <strain evidence="2">Expedition CK06-06</strain>
    </source>
</reference>
<evidence type="ECO:0000256" key="1">
    <source>
        <dbReference type="SAM" id="Phobius"/>
    </source>
</evidence>
<evidence type="ECO:0000313" key="2">
    <source>
        <dbReference type="EMBL" id="GAH16097.1"/>
    </source>
</evidence>
<keyword evidence="1" id="KW-0812">Transmembrane</keyword>
<feature type="transmembrane region" description="Helical" evidence="1">
    <location>
        <begin position="38"/>
        <end position="61"/>
    </location>
</feature>
<accession>X1D7A5</accession>
<protein>
    <submittedName>
        <fullName evidence="2">Uncharacterized protein</fullName>
    </submittedName>
</protein>
<gene>
    <name evidence="2" type="ORF">S01H4_54870</name>
</gene>
<comment type="caution">
    <text evidence="2">The sequence shown here is derived from an EMBL/GenBank/DDBJ whole genome shotgun (WGS) entry which is preliminary data.</text>
</comment>
<keyword evidence="1" id="KW-1133">Transmembrane helix</keyword>
<sequence>MSILSTNVLKSYPRPFVILIGVIGVYFVTFLLTNLFNIILATLIVWGLTFVLDTSISSFLLSKVYISEKKATTSVNTSITRMKYQDLIDIVKSMNLVLPEKGSGKKGGVLRVDLIQLIRQARSGTRNINNYLR</sequence>
<feature type="transmembrane region" description="Helical" evidence="1">
    <location>
        <begin position="12"/>
        <end position="32"/>
    </location>
</feature>